<feature type="transmembrane region" description="Helical" evidence="1">
    <location>
        <begin position="63"/>
        <end position="87"/>
    </location>
</feature>
<proteinExistence type="predicted"/>
<dbReference type="Proteomes" id="UP001164929">
    <property type="component" value="Chromosome 10"/>
</dbReference>
<evidence type="ECO:0008006" key="4">
    <source>
        <dbReference type="Google" id="ProtNLM"/>
    </source>
</evidence>
<organism evidence="2 3">
    <name type="scientific">Populus alba x Populus x berolinensis</name>
    <dbReference type="NCBI Taxonomy" id="444605"/>
    <lineage>
        <taxon>Eukaryota</taxon>
        <taxon>Viridiplantae</taxon>
        <taxon>Streptophyta</taxon>
        <taxon>Embryophyta</taxon>
        <taxon>Tracheophyta</taxon>
        <taxon>Spermatophyta</taxon>
        <taxon>Magnoliopsida</taxon>
        <taxon>eudicotyledons</taxon>
        <taxon>Gunneridae</taxon>
        <taxon>Pentapetalae</taxon>
        <taxon>rosids</taxon>
        <taxon>fabids</taxon>
        <taxon>Malpighiales</taxon>
        <taxon>Salicaceae</taxon>
        <taxon>Saliceae</taxon>
        <taxon>Populus</taxon>
    </lineage>
</organism>
<dbReference type="EMBL" id="JAQIZT010000010">
    <property type="protein sequence ID" value="KAJ6982226.1"/>
    <property type="molecule type" value="Genomic_DNA"/>
</dbReference>
<keyword evidence="1" id="KW-0812">Transmembrane</keyword>
<protein>
    <recommendedName>
        <fullName evidence="4">Transmembrane protein</fullName>
    </recommendedName>
</protein>
<name>A0AAD6MB18_9ROSI</name>
<comment type="caution">
    <text evidence="2">The sequence shown here is derived from an EMBL/GenBank/DDBJ whole genome shotgun (WGS) entry which is preliminary data.</text>
</comment>
<sequence length="107" mass="12544">MTESGRTRQQSERSQGMLMLACVMHIKRKGFTFGLLRKLKTSRERQALSEKGFRRINFKERSILYVFCVVFDRVFCFVFSLALHFFVNLCGSSERDMSFKPSLCARI</sequence>
<dbReference type="AlphaFoldDB" id="A0AAD6MB18"/>
<accession>A0AAD6MB18</accession>
<keyword evidence="3" id="KW-1185">Reference proteome</keyword>
<keyword evidence="1" id="KW-1133">Transmembrane helix</keyword>
<reference evidence="2" key="1">
    <citation type="journal article" date="2023" name="Mol. Ecol. Resour.">
        <title>Chromosome-level genome assembly of a triploid poplar Populus alba 'Berolinensis'.</title>
        <authorList>
            <person name="Chen S."/>
            <person name="Yu Y."/>
            <person name="Wang X."/>
            <person name="Wang S."/>
            <person name="Zhang T."/>
            <person name="Zhou Y."/>
            <person name="He R."/>
            <person name="Meng N."/>
            <person name="Wang Y."/>
            <person name="Liu W."/>
            <person name="Liu Z."/>
            <person name="Liu J."/>
            <person name="Guo Q."/>
            <person name="Huang H."/>
            <person name="Sederoff R.R."/>
            <person name="Wang G."/>
            <person name="Qu G."/>
            <person name="Chen S."/>
        </authorList>
    </citation>
    <scope>NUCLEOTIDE SEQUENCE</scope>
    <source>
        <strain evidence="2">SC-2020</strain>
    </source>
</reference>
<keyword evidence="1" id="KW-0472">Membrane</keyword>
<evidence type="ECO:0000313" key="2">
    <source>
        <dbReference type="EMBL" id="KAJ6982226.1"/>
    </source>
</evidence>
<evidence type="ECO:0000313" key="3">
    <source>
        <dbReference type="Proteomes" id="UP001164929"/>
    </source>
</evidence>
<gene>
    <name evidence="2" type="ORF">NC653_025362</name>
</gene>
<evidence type="ECO:0000256" key="1">
    <source>
        <dbReference type="SAM" id="Phobius"/>
    </source>
</evidence>